<reference evidence="1 2" key="1">
    <citation type="submission" date="2021-06" db="EMBL/GenBank/DDBJ databases">
        <authorList>
            <person name="Sun Q."/>
            <person name="Li D."/>
        </authorList>
    </citation>
    <scope>NUCLEOTIDE SEQUENCE [LARGE SCALE GENOMIC DNA]</scope>
    <source>
        <strain evidence="1 2">MSJ-4</strain>
    </source>
</reference>
<evidence type="ECO:0000313" key="1">
    <source>
        <dbReference type="EMBL" id="MBU5592005.1"/>
    </source>
</evidence>
<sequence length="63" mass="7308">MIRLCAFSKYADDIISLLEKENLEFTLEECLLRCDLCRSIPFVRVGNEFITSDTIEGLIHKLK</sequence>
<organism evidence="1 2">
    <name type="scientific">Clostridium simiarum</name>
    <dbReference type="NCBI Taxonomy" id="2841506"/>
    <lineage>
        <taxon>Bacteria</taxon>
        <taxon>Bacillati</taxon>
        <taxon>Bacillota</taxon>
        <taxon>Clostridia</taxon>
        <taxon>Eubacteriales</taxon>
        <taxon>Clostridiaceae</taxon>
        <taxon>Clostridium</taxon>
    </lineage>
</organism>
<comment type="caution">
    <text evidence="1">The sequence shown here is derived from an EMBL/GenBank/DDBJ whole genome shotgun (WGS) entry which is preliminary data.</text>
</comment>
<dbReference type="EMBL" id="JAHLQL010000002">
    <property type="protein sequence ID" value="MBU5592005.1"/>
    <property type="molecule type" value="Genomic_DNA"/>
</dbReference>
<gene>
    <name evidence="1" type="ORF">KQI89_09510</name>
</gene>
<keyword evidence="2" id="KW-1185">Reference proteome</keyword>
<name>A0ABS6F0K1_9CLOT</name>
<accession>A0ABS6F0K1</accession>
<proteinExistence type="predicted"/>
<dbReference type="Proteomes" id="UP000736583">
    <property type="component" value="Unassembled WGS sequence"/>
</dbReference>
<evidence type="ECO:0000313" key="2">
    <source>
        <dbReference type="Proteomes" id="UP000736583"/>
    </source>
</evidence>
<dbReference type="RefSeq" id="WP_032120618.1">
    <property type="nucleotide sequence ID" value="NZ_JAHLQL010000002.1"/>
</dbReference>
<protein>
    <submittedName>
        <fullName evidence="1">YuzB family protein</fullName>
    </submittedName>
</protein>